<evidence type="ECO:0000313" key="9">
    <source>
        <dbReference type="Proteomes" id="UP000751190"/>
    </source>
</evidence>
<evidence type="ECO:0000256" key="1">
    <source>
        <dbReference type="ARBA" id="ARBA00004123"/>
    </source>
</evidence>
<keyword evidence="5" id="KW-0804">Transcription</keyword>
<dbReference type="InterPro" id="IPR006590">
    <property type="entry name" value="RNA_pol_Rpb4/RPC9_core"/>
</dbReference>
<comment type="caution">
    <text evidence="8">The sequence shown here is derived from an EMBL/GenBank/DDBJ whole genome shotgun (WGS) entry which is preliminary data.</text>
</comment>
<evidence type="ECO:0000256" key="5">
    <source>
        <dbReference type="ARBA" id="ARBA00023163"/>
    </source>
</evidence>
<dbReference type="EMBL" id="JAGTXO010000009">
    <property type="protein sequence ID" value="KAG8465771.1"/>
    <property type="molecule type" value="Genomic_DNA"/>
</dbReference>
<proteinExistence type="inferred from homology"/>
<dbReference type="InterPro" id="IPR010997">
    <property type="entry name" value="HRDC-like_sf"/>
</dbReference>
<dbReference type="Gene3D" id="1.20.1250.40">
    <property type="match status" value="1"/>
</dbReference>
<dbReference type="GO" id="GO:0006384">
    <property type="term" value="P:transcription initiation at RNA polymerase III promoter"/>
    <property type="evidence" value="ECO:0007669"/>
    <property type="project" value="InterPro"/>
</dbReference>
<comment type="subcellular location">
    <subcellularLocation>
        <location evidence="1">Nucleus</location>
    </subcellularLocation>
</comment>
<dbReference type="InterPro" id="IPR038324">
    <property type="entry name" value="Rpb4/RPC9_sf"/>
</dbReference>
<organism evidence="8 9">
    <name type="scientific">Diacronema lutheri</name>
    <name type="common">Unicellular marine alga</name>
    <name type="synonym">Monochrysis lutheri</name>
    <dbReference type="NCBI Taxonomy" id="2081491"/>
    <lineage>
        <taxon>Eukaryota</taxon>
        <taxon>Haptista</taxon>
        <taxon>Haptophyta</taxon>
        <taxon>Pavlovophyceae</taxon>
        <taxon>Pavlovales</taxon>
        <taxon>Pavlovaceae</taxon>
        <taxon>Diacronema</taxon>
    </lineage>
</organism>
<dbReference type="PANTHER" id="PTHR15561:SF0">
    <property type="entry name" value="DNA-DIRECTED RNA POLYMERASE III SUBUNIT RPC9"/>
    <property type="match status" value="1"/>
</dbReference>
<dbReference type="InterPro" id="IPR038846">
    <property type="entry name" value="RPC9"/>
</dbReference>
<evidence type="ECO:0000256" key="4">
    <source>
        <dbReference type="ARBA" id="ARBA00022478"/>
    </source>
</evidence>
<protein>
    <recommendedName>
        <fullName evidence="3">DNA-directed RNA polymerase III subunit RPC9</fullName>
    </recommendedName>
</protein>
<evidence type="ECO:0000256" key="6">
    <source>
        <dbReference type="ARBA" id="ARBA00023242"/>
    </source>
</evidence>
<reference evidence="8" key="1">
    <citation type="submission" date="2021-05" db="EMBL/GenBank/DDBJ databases">
        <title>The genome of the haptophyte Pavlova lutheri (Diacronema luteri, Pavlovales) - a model for lipid biosynthesis in eukaryotic algae.</title>
        <authorList>
            <person name="Hulatt C.J."/>
            <person name="Posewitz M.C."/>
        </authorList>
    </citation>
    <scope>NUCLEOTIDE SEQUENCE</scope>
    <source>
        <strain evidence="8">NIVA-4/92</strain>
    </source>
</reference>
<accession>A0A8J6CC66</accession>
<evidence type="ECO:0000256" key="3">
    <source>
        <dbReference type="ARBA" id="ARBA00016672"/>
    </source>
</evidence>
<dbReference type="InterPro" id="IPR005574">
    <property type="entry name" value="Rpb4/RPC9"/>
</dbReference>
<keyword evidence="4" id="KW-0240">DNA-directed RNA polymerase</keyword>
<dbReference type="AlphaFoldDB" id="A0A8J6CC66"/>
<name>A0A8J6CC66_DIALT</name>
<dbReference type="OMA" id="WGMHNLA"/>
<dbReference type="GO" id="GO:0000166">
    <property type="term" value="F:nucleotide binding"/>
    <property type="evidence" value="ECO:0007669"/>
    <property type="project" value="InterPro"/>
</dbReference>
<evidence type="ECO:0000313" key="8">
    <source>
        <dbReference type="EMBL" id="KAG8465771.1"/>
    </source>
</evidence>
<feature type="domain" description="RNA polymerase Rpb4/RPC9 core" evidence="7">
    <location>
        <begin position="3"/>
        <end position="137"/>
    </location>
</feature>
<sequence length="159" mass="17585">MRIVEKHSGALTDFEVFRLLDEEKRHAASERQLLSGGRRTAPHVALAAQRIVSAVREGLMRYLSSSPAYVQTEAHIVDFLERTADLGLNAAELLMCINLRPAQRVELFVVIDACDQRFTADQVDALLKACIDCLPEPPARQTDAELVGDDAERAALSDK</sequence>
<evidence type="ECO:0000259" key="7">
    <source>
        <dbReference type="SMART" id="SM00657"/>
    </source>
</evidence>
<dbReference type="OrthoDB" id="1746530at2759"/>
<dbReference type="Pfam" id="PF03874">
    <property type="entry name" value="RNA_pol_Rpb4"/>
    <property type="match status" value="1"/>
</dbReference>
<keyword evidence="6" id="KW-0539">Nucleus</keyword>
<keyword evidence="9" id="KW-1185">Reference proteome</keyword>
<dbReference type="Proteomes" id="UP000751190">
    <property type="component" value="Unassembled WGS sequence"/>
</dbReference>
<gene>
    <name evidence="8" type="ORF">KFE25_005341</name>
</gene>
<dbReference type="GO" id="GO:0005666">
    <property type="term" value="C:RNA polymerase III complex"/>
    <property type="evidence" value="ECO:0007669"/>
    <property type="project" value="InterPro"/>
</dbReference>
<dbReference type="SUPFAM" id="SSF47819">
    <property type="entry name" value="HRDC-like"/>
    <property type="match status" value="1"/>
</dbReference>
<dbReference type="PANTHER" id="PTHR15561">
    <property type="entry name" value="CALCITONIN GENE-RELATED PEPTIDE-RECEPTOR COMPONENT PROTEIN"/>
    <property type="match status" value="1"/>
</dbReference>
<dbReference type="SMART" id="SM00657">
    <property type="entry name" value="RPOL4c"/>
    <property type="match status" value="1"/>
</dbReference>
<evidence type="ECO:0000256" key="2">
    <source>
        <dbReference type="ARBA" id="ARBA00006898"/>
    </source>
</evidence>
<comment type="similarity">
    <text evidence="2">Belongs to the eukaryotic RPC9 RNA polymerase subunit family.</text>
</comment>